<comment type="caution">
    <text evidence="2">The sequence shown here is derived from an EMBL/GenBank/DDBJ whole genome shotgun (WGS) entry which is preliminary data.</text>
</comment>
<keyword evidence="3" id="KW-1185">Reference proteome</keyword>
<keyword evidence="1" id="KW-1133">Transmembrane helix</keyword>
<gene>
    <name evidence="2" type="ORF">FHS72_000577</name>
</gene>
<feature type="transmembrane region" description="Helical" evidence="1">
    <location>
        <begin position="6"/>
        <end position="24"/>
    </location>
</feature>
<keyword evidence="1" id="KW-0812">Transmembrane</keyword>
<accession>A0A7W9BI35</accession>
<evidence type="ECO:0000256" key="1">
    <source>
        <dbReference type="SAM" id="Phobius"/>
    </source>
</evidence>
<dbReference type="Proteomes" id="UP000535415">
    <property type="component" value="Unassembled WGS sequence"/>
</dbReference>
<dbReference type="EMBL" id="JACIJM010000001">
    <property type="protein sequence ID" value="MBB5720973.1"/>
    <property type="molecule type" value="Genomic_DNA"/>
</dbReference>
<evidence type="ECO:0000313" key="3">
    <source>
        <dbReference type="Proteomes" id="UP000535415"/>
    </source>
</evidence>
<name>A0A7W9BI35_9RHOB</name>
<sequence>MESIIPIIAVILMLWFGLWLYILVPARMAESRNRSTVGWVLLSLIFSPILAILFLWVLGQKPA</sequence>
<dbReference type="AlphaFoldDB" id="A0A7W9BI35"/>
<protein>
    <submittedName>
        <fullName evidence="2">Uncharacterized protein YqhQ</fullName>
    </submittedName>
</protein>
<evidence type="ECO:0000313" key="2">
    <source>
        <dbReference type="EMBL" id="MBB5720973.1"/>
    </source>
</evidence>
<organism evidence="2 3">
    <name type="scientific">Yoonia ponticola</name>
    <dbReference type="NCBI Taxonomy" id="1524255"/>
    <lineage>
        <taxon>Bacteria</taxon>
        <taxon>Pseudomonadati</taxon>
        <taxon>Pseudomonadota</taxon>
        <taxon>Alphaproteobacteria</taxon>
        <taxon>Rhodobacterales</taxon>
        <taxon>Paracoccaceae</taxon>
        <taxon>Yoonia</taxon>
    </lineage>
</organism>
<proteinExistence type="predicted"/>
<feature type="transmembrane region" description="Helical" evidence="1">
    <location>
        <begin position="36"/>
        <end position="58"/>
    </location>
</feature>
<reference evidence="2 3" key="1">
    <citation type="submission" date="2020-08" db="EMBL/GenBank/DDBJ databases">
        <title>Genomic Encyclopedia of Type Strains, Phase IV (KMG-IV): sequencing the most valuable type-strain genomes for metagenomic binning, comparative biology and taxonomic classification.</title>
        <authorList>
            <person name="Goeker M."/>
        </authorList>
    </citation>
    <scope>NUCLEOTIDE SEQUENCE [LARGE SCALE GENOMIC DNA]</scope>
    <source>
        <strain evidence="2 3">DSM 101064</strain>
    </source>
</reference>
<keyword evidence="1" id="KW-0472">Membrane</keyword>